<comment type="caution">
    <text evidence="15">The sequence shown here is derived from an EMBL/GenBank/DDBJ whole genome shotgun (WGS) entry which is preliminary data.</text>
</comment>
<dbReference type="EMBL" id="JABELD010000063">
    <property type="protein sequence ID" value="MBU2738892.1"/>
    <property type="molecule type" value="Genomic_DNA"/>
</dbReference>
<gene>
    <name evidence="15" type="ORF">HJG40_08870</name>
</gene>
<sequence>MKLRTRKNKLIITLLAAGLLEAVTLSAHADMTETTKKLNAKNTNKSAVSVGEVSKVDNTLGTNEIILKNMSAIPKENITNSTQSQLQVGKEQLSFLSPAAGGIQLAVKLPGVYVSGSNPTGSVGDNALLINGFSVGSYSNSSATPNFNSIAVTLDGIPMNNPLSGDGGWYSTEIPIANLLSSTNIIYGPGNPDGRWQASIGGTLNFIPVQPSLKPKVKITGSYGSFDTQTESFNASTGLINGWTGIIAGGYTSGNVPGLEYSYPYRAYAFFAKALKFFNGGDRVSFGAYGVNSYYLDPATTPLTPIAGYTTNGYGVPGPLLSEATSGFYSTETPQQSYFYYRDNSAIFYSKQHIEISKLSSIDNKIWFRDSWREHYGSGNYNGTSSPTMNEYYTPNNKTYGDRVKLAFNLPHNELTFGGYIIQHNYHSKWDLFNPIYGTSINNPNTKNDVDMTQTNENIYLQDKLHYLHDTISITPGIAYAAYQTTLKNLYPATDSLNANGVINETLARRIHTNFSGIEPSIGFNWCAYNGISFYGNIAYTNENPNGESYGDYYEIYLNPNLIKLTKNLDFEGGIRFHDKGLFLNLNYYHDQVKNQIYGLYAQGTNFAPTGYELANSLYQGLNLQIHWKPIYDLMIYATANIQHSYYTSLNTSNNKSFSGNLIASIPLHLFSIGVSYEHMEYGGLAKINLDDKYVGSAGMANPITGDVTLRTNPYNLVNLNLSYKTTLIKRVLFFAQYADLRLGLYNLLNRHYNVDESVGSGEIEPGLPNNAIFGYQGAPRTIFGSLSLQF</sequence>
<evidence type="ECO:0000256" key="8">
    <source>
        <dbReference type="ARBA" id="ARBA00023065"/>
    </source>
</evidence>
<evidence type="ECO:0000256" key="13">
    <source>
        <dbReference type="SAM" id="SignalP"/>
    </source>
</evidence>
<comment type="similarity">
    <text evidence="12">Belongs to the TonB-dependent receptor family.</text>
</comment>
<organism evidence="15 16">
    <name type="scientific">Acidithiobacillus concretivorus</name>
    <dbReference type="NCBI Taxonomy" id="3063952"/>
    <lineage>
        <taxon>Bacteria</taxon>
        <taxon>Pseudomonadati</taxon>
        <taxon>Pseudomonadota</taxon>
        <taxon>Acidithiobacillia</taxon>
        <taxon>Acidithiobacillales</taxon>
        <taxon>Acidithiobacillaceae</taxon>
        <taxon>Acidithiobacillus</taxon>
    </lineage>
</organism>
<keyword evidence="2 12" id="KW-0813">Transport</keyword>
<keyword evidence="4" id="KW-0410">Iron transport</keyword>
<dbReference type="RefSeq" id="WP_215863847.1">
    <property type="nucleotide sequence ID" value="NZ_JABELD010000063.1"/>
</dbReference>
<keyword evidence="9" id="KW-0798">TonB box</keyword>
<evidence type="ECO:0000313" key="15">
    <source>
        <dbReference type="EMBL" id="MBU2738892.1"/>
    </source>
</evidence>
<dbReference type="Proteomes" id="UP001197028">
    <property type="component" value="Unassembled WGS sequence"/>
</dbReference>
<keyword evidence="16" id="KW-1185">Reference proteome</keyword>
<feature type="chain" id="PRO_5046032471" evidence="13">
    <location>
        <begin position="30"/>
        <end position="791"/>
    </location>
</feature>
<dbReference type="PANTHER" id="PTHR32552">
    <property type="entry name" value="FERRICHROME IRON RECEPTOR-RELATED"/>
    <property type="match status" value="1"/>
</dbReference>
<evidence type="ECO:0000256" key="9">
    <source>
        <dbReference type="ARBA" id="ARBA00023077"/>
    </source>
</evidence>
<dbReference type="PROSITE" id="PS52016">
    <property type="entry name" value="TONB_DEPENDENT_REC_3"/>
    <property type="match status" value="1"/>
</dbReference>
<evidence type="ECO:0000256" key="6">
    <source>
        <dbReference type="ARBA" id="ARBA00022729"/>
    </source>
</evidence>
<comment type="subcellular location">
    <subcellularLocation>
        <location evidence="1 12">Cell outer membrane</location>
        <topology evidence="1 12">Multi-pass membrane protein</topology>
    </subcellularLocation>
</comment>
<reference evidence="15 16" key="1">
    <citation type="journal article" date="2021" name="ISME J.">
        <title>Genomic evolution of the class Acidithiobacillia: deep-branching Proteobacteria living in extreme acidic conditions.</title>
        <authorList>
            <person name="Moya-Beltran A."/>
            <person name="Beard S."/>
            <person name="Rojas-Villalobos C."/>
            <person name="Issotta F."/>
            <person name="Gallardo Y."/>
            <person name="Ulloa R."/>
            <person name="Giaveno A."/>
            <person name="Degli Esposti M."/>
            <person name="Johnson D.B."/>
            <person name="Quatrini R."/>
        </authorList>
    </citation>
    <scope>NUCLEOTIDE SEQUENCE [LARGE SCALE GENOMIC DNA]</scope>
    <source>
        <strain evidence="15 16">ATCC 19703</strain>
    </source>
</reference>
<keyword evidence="7" id="KW-0408">Iron</keyword>
<keyword evidence="8" id="KW-0406">Ion transport</keyword>
<evidence type="ECO:0000256" key="3">
    <source>
        <dbReference type="ARBA" id="ARBA00022452"/>
    </source>
</evidence>
<proteinExistence type="inferred from homology"/>
<dbReference type="Gene3D" id="2.40.170.20">
    <property type="entry name" value="TonB-dependent receptor, beta-barrel domain"/>
    <property type="match status" value="1"/>
</dbReference>
<dbReference type="SUPFAM" id="SSF56935">
    <property type="entry name" value="Porins"/>
    <property type="match status" value="1"/>
</dbReference>
<evidence type="ECO:0000256" key="4">
    <source>
        <dbReference type="ARBA" id="ARBA00022496"/>
    </source>
</evidence>
<evidence type="ECO:0000256" key="7">
    <source>
        <dbReference type="ARBA" id="ARBA00023004"/>
    </source>
</evidence>
<keyword evidence="6 13" id="KW-0732">Signal</keyword>
<keyword evidence="5 12" id="KW-0812">Transmembrane</keyword>
<dbReference type="Pfam" id="PF00593">
    <property type="entry name" value="TonB_dep_Rec_b-barrel"/>
    <property type="match status" value="1"/>
</dbReference>
<keyword evidence="15" id="KW-0675">Receptor</keyword>
<evidence type="ECO:0000256" key="12">
    <source>
        <dbReference type="PROSITE-ProRule" id="PRU01360"/>
    </source>
</evidence>
<accession>A0ABS5ZQE6</accession>
<evidence type="ECO:0000256" key="2">
    <source>
        <dbReference type="ARBA" id="ARBA00022448"/>
    </source>
</evidence>
<dbReference type="InterPro" id="IPR039426">
    <property type="entry name" value="TonB-dep_rcpt-like"/>
</dbReference>
<evidence type="ECO:0000256" key="11">
    <source>
        <dbReference type="ARBA" id="ARBA00023237"/>
    </source>
</evidence>
<feature type="domain" description="TonB-dependent receptor-like beta-barrel" evidence="14">
    <location>
        <begin position="324"/>
        <end position="748"/>
    </location>
</feature>
<evidence type="ECO:0000256" key="5">
    <source>
        <dbReference type="ARBA" id="ARBA00022692"/>
    </source>
</evidence>
<evidence type="ECO:0000256" key="10">
    <source>
        <dbReference type="ARBA" id="ARBA00023136"/>
    </source>
</evidence>
<dbReference type="InterPro" id="IPR000531">
    <property type="entry name" value="Beta-barrel_TonB"/>
</dbReference>
<keyword evidence="11 12" id="KW-0998">Cell outer membrane</keyword>
<dbReference type="PANTHER" id="PTHR32552:SF68">
    <property type="entry name" value="FERRICHROME OUTER MEMBRANE TRANSPORTER_PHAGE RECEPTOR"/>
    <property type="match status" value="1"/>
</dbReference>
<evidence type="ECO:0000313" key="16">
    <source>
        <dbReference type="Proteomes" id="UP001197028"/>
    </source>
</evidence>
<keyword evidence="10 12" id="KW-0472">Membrane</keyword>
<keyword evidence="3 12" id="KW-1134">Transmembrane beta strand</keyword>
<feature type="signal peptide" evidence="13">
    <location>
        <begin position="1"/>
        <end position="29"/>
    </location>
</feature>
<evidence type="ECO:0000259" key="14">
    <source>
        <dbReference type="Pfam" id="PF00593"/>
    </source>
</evidence>
<name>A0ABS5ZQE6_9PROT</name>
<protein>
    <submittedName>
        <fullName evidence="15">TonB-dependent receptor</fullName>
    </submittedName>
</protein>
<evidence type="ECO:0000256" key="1">
    <source>
        <dbReference type="ARBA" id="ARBA00004571"/>
    </source>
</evidence>
<dbReference type="InterPro" id="IPR036942">
    <property type="entry name" value="Beta-barrel_TonB_sf"/>
</dbReference>